<proteinExistence type="predicted"/>
<dbReference type="EMBL" id="CP049140">
    <property type="protein sequence ID" value="QIE89479.1"/>
    <property type="molecule type" value="Genomic_DNA"/>
</dbReference>
<dbReference type="AlphaFoldDB" id="A0A6G6J2D8"/>
<protein>
    <submittedName>
        <fullName evidence="2">Helix-turn-helix domain-containing protein</fullName>
    </submittedName>
</protein>
<dbReference type="InterPro" id="IPR031856">
    <property type="entry name" value="YdaS_toxin-like"/>
</dbReference>
<organism evidence="2 3">
    <name type="scientific">Pseudomonas nitroreducens</name>
    <dbReference type="NCBI Taxonomy" id="46680"/>
    <lineage>
        <taxon>Bacteria</taxon>
        <taxon>Pseudomonadati</taxon>
        <taxon>Pseudomonadota</taxon>
        <taxon>Gammaproteobacteria</taxon>
        <taxon>Pseudomonadales</taxon>
        <taxon>Pseudomonadaceae</taxon>
        <taxon>Pseudomonas</taxon>
    </lineage>
</organism>
<accession>A0A6G6J2D8</accession>
<name>A0A6G6J2D8_PSENT</name>
<evidence type="ECO:0000313" key="2">
    <source>
        <dbReference type="EMBL" id="QIE89479.1"/>
    </source>
</evidence>
<evidence type="ECO:0000259" key="1">
    <source>
        <dbReference type="PROSITE" id="PS50943"/>
    </source>
</evidence>
<dbReference type="SUPFAM" id="SSF47413">
    <property type="entry name" value="lambda repressor-like DNA-binding domains"/>
    <property type="match status" value="1"/>
</dbReference>
<sequence>MDLPTYMQSLPRGGKKRLAIVLGVAPSYLSRLISGDRSITAERAIKVEQATGGAVTRFELRPDIDWIGLPAGSVAPDLEQIVAASGGMVQGVGSAVQASSAGSAA</sequence>
<dbReference type="PROSITE" id="PS50943">
    <property type="entry name" value="HTH_CROC1"/>
    <property type="match status" value="1"/>
</dbReference>
<dbReference type="Proteomes" id="UP000501063">
    <property type="component" value="Chromosome"/>
</dbReference>
<dbReference type="Gene3D" id="1.10.260.40">
    <property type="entry name" value="lambda repressor-like DNA-binding domains"/>
    <property type="match status" value="1"/>
</dbReference>
<dbReference type="InterPro" id="IPR001387">
    <property type="entry name" value="Cro/C1-type_HTH"/>
</dbReference>
<dbReference type="CDD" id="cd00093">
    <property type="entry name" value="HTH_XRE"/>
    <property type="match status" value="1"/>
</dbReference>
<feature type="domain" description="HTH cro/C1-type" evidence="1">
    <location>
        <begin position="18"/>
        <end position="58"/>
    </location>
</feature>
<dbReference type="GO" id="GO:0003677">
    <property type="term" value="F:DNA binding"/>
    <property type="evidence" value="ECO:0007669"/>
    <property type="project" value="InterPro"/>
</dbReference>
<gene>
    <name evidence="2" type="ORF">G5B91_25730</name>
</gene>
<dbReference type="RefSeq" id="WP_024762906.1">
    <property type="nucleotide sequence ID" value="NZ_CP049140.1"/>
</dbReference>
<dbReference type="Pfam" id="PF15943">
    <property type="entry name" value="YdaS_toxin"/>
    <property type="match status" value="1"/>
</dbReference>
<dbReference type="KEGG" id="pnt:G5B91_25730"/>
<dbReference type="InterPro" id="IPR010982">
    <property type="entry name" value="Lambda_DNA-bd_dom_sf"/>
</dbReference>
<reference evidence="2 3" key="1">
    <citation type="submission" date="2020-02" db="EMBL/GenBank/DDBJ databases">
        <title>Integrative conjugative elements (ICEs) and plasmids drive adaptation of Pseudomonas nitroreducens strain HBP1 to wastewater environment.</title>
        <authorList>
            <person name="Sentchilo V."/>
            <person name="Carraro N."/>
            <person name="Bertelli C."/>
            <person name="van der Meer J.R."/>
        </authorList>
    </citation>
    <scope>NUCLEOTIDE SEQUENCE [LARGE SCALE GENOMIC DNA]</scope>
    <source>
        <strain evidence="2 3">HBP1</strain>
    </source>
</reference>
<evidence type="ECO:0000313" key="3">
    <source>
        <dbReference type="Proteomes" id="UP000501063"/>
    </source>
</evidence>